<evidence type="ECO:0000256" key="4">
    <source>
        <dbReference type="ARBA" id="ARBA00023125"/>
    </source>
</evidence>
<keyword evidence="3" id="KW-0731">Sigma factor</keyword>
<dbReference type="InterPro" id="IPR036388">
    <property type="entry name" value="WH-like_DNA-bd_sf"/>
</dbReference>
<dbReference type="Pfam" id="PF04545">
    <property type="entry name" value="Sigma70_r4"/>
    <property type="match status" value="1"/>
</dbReference>
<dbReference type="NCBIfam" id="NF007227">
    <property type="entry name" value="PRK09645.1"/>
    <property type="match status" value="1"/>
</dbReference>
<dbReference type="CDD" id="cd06171">
    <property type="entry name" value="Sigma70_r4"/>
    <property type="match status" value="1"/>
</dbReference>
<evidence type="ECO:0000256" key="3">
    <source>
        <dbReference type="ARBA" id="ARBA00023082"/>
    </source>
</evidence>
<dbReference type="InterPro" id="IPR039425">
    <property type="entry name" value="RNA_pol_sigma-70-like"/>
</dbReference>
<dbReference type="PANTHER" id="PTHR43133">
    <property type="entry name" value="RNA POLYMERASE ECF-TYPE SIGMA FACTO"/>
    <property type="match status" value="1"/>
</dbReference>
<dbReference type="InterPro" id="IPR007627">
    <property type="entry name" value="RNA_pol_sigma70_r2"/>
</dbReference>
<dbReference type="SUPFAM" id="SSF88659">
    <property type="entry name" value="Sigma3 and sigma4 domains of RNA polymerase sigma factors"/>
    <property type="match status" value="1"/>
</dbReference>
<dbReference type="Gene3D" id="1.10.1740.10">
    <property type="match status" value="1"/>
</dbReference>
<feature type="domain" description="RNA polymerase sigma-70 region 4" evidence="7">
    <location>
        <begin position="130"/>
        <end position="178"/>
    </location>
</feature>
<dbReference type="InterPro" id="IPR007630">
    <property type="entry name" value="RNA_pol_sigma70_r4"/>
</dbReference>
<dbReference type="SUPFAM" id="SSF88946">
    <property type="entry name" value="Sigma2 domain of RNA polymerase sigma factors"/>
    <property type="match status" value="1"/>
</dbReference>
<evidence type="ECO:0000259" key="7">
    <source>
        <dbReference type="Pfam" id="PF04545"/>
    </source>
</evidence>
<dbReference type="Proteomes" id="UP001164965">
    <property type="component" value="Chromosome"/>
</dbReference>
<dbReference type="PANTHER" id="PTHR43133:SF52">
    <property type="entry name" value="ECF RNA POLYMERASE SIGMA FACTOR SIGL"/>
    <property type="match status" value="1"/>
</dbReference>
<keyword evidence="4" id="KW-0238">DNA-binding</keyword>
<dbReference type="InterPro" id="IPR013324">
    <property type="entry name" value="RNA_pol_sigma_r3/r4-like"/>
</dbReference>
<keyword evidence="9" id="KW-1185">Reference proteome</keyword>
<evidence type="ECO:0000313" key="9">
    <source>
        <dbReference type="Proteomes" id="UP001164965"/>
    </source>
</evidence>
<dbReference type="Gene3D" id="1.10.10.10">
    <property type="entry name" value="Winged helix-like DNA-binding domain superfamily/Winged helix DNA-binding domain"/>
    <property type="match status" value="1"/>
</dbReference>
<feature type="domain" description="RNA polymerase sigma-70 region 2" evidence="6">
    <location>
        <begin position="31"/>
        <end position="95"/>
    </location>
</feature>
<evidence type="ECO:0000256" key="1">
    <source>
        <dbReference type="ARBA" id="ARBA00010641"/>
    </source>
</evidence>
<dbReference type="Pfam" id="PF04542">
    <property type="entry name" value="Sigma70_r2"/>
    <property type="match status" value="1"/>
</dbReference>
<sequence length="187" mass="20262">MRLVPGGSAGPAAADATVGAEADAALVRALHDEHAPALYSFCLGFTGDRQRAEDVVQEVLVRAWRHAATLRRDARPVRPWLFTTARNLLTDAHRAELTRPRLLPSDAEVGDVAARDDIGRAVESWTVAEALQGLSAEHREVLVQAHWMGRSVTEIAEVLGLPAGTVKSRTYYAVRALRLALEEKGLG</sequence>
<evidence type="ECO:0000313" key="8">
    <source>
        <dbReference type="EMBL" id="UZJ25191.1"/>
    </source>
</evidence>
<dbReference type="RefSeq" id="WP_265383297.1">
    <property type="nucleotide sequence ID" value="NZ_CP110615.1"/>
</dbReference>
<proteinExistence type="inferred from homology"/>
<keyword evidence="5" id="KW-0804">Transcription</keyword>
<dbReference type="NCBIfam" id="TIGR02937">
    <property type="entry name" value="sigma70-ECF"/>
    <property type="match status" value="1"/>
</dbReference>
<dbReference type="InterPro" id="IPR014284">
    <property type="entry name" value="RNA_pol_sigma-70_dom"/>
</dbReference>
<keyword evidence="2" id="KW-0805">Transcription regulation</keyword>
<name>A0ABY6P1G2_9NOCA</name>
<evidence type="ECO:0000256" key="5">
    <source>
        <dbReference type="ARBA" id="ARBA00023163"/>
    </source>
</evidence>
<evidence type="ECO:0000256" key="2">
    <source>
        <dbReference type="ARBA" id="ARBA00023015"/>
    </source>
</evidence>
<protein>
    <submittedName>
        <fullName evidence="8">Sigma-70 family RNA polymerase sigma factor</fullName>
    </submittedName>
</protein>
<reference evidence="8" key="1">
    <citation type="submission" date="2022-10" db="EMBL/GenBank/DDBJ databases">
        <title>Rhodococcus sp.75.</title>
        <authorList>
            <person name="Sun M."/>
        </authorList>
    </citation>
    <scope>NUCLEOTIDE SEQUENCE</scope>
    <source>
        <strain evidence="8">75</strain>
    </source>
</reference>
<comment type="similarity">
    <text evidence="1">Belongs to the sigma-70 factor family. ECF subfamily.</text>
</comment>
<evidence type="ECO:0000259" key="6">
    <source>
        <dbReference type="Pfam" id="PF04542"/>
    </source>
</evidence>
<dbReference type="InterPro" id="IPR013325">
    <property type="entry name" value="RNA_pol_sigma_r2"/>
</dbReference>
<gene>
    <name evidence="8" type="ORF">RHODO2019_01395</name>
</gene>
<organism evidence="8 9">
    <name type="scientific">Rhodococcus antarcticus</name>
    <dbReference type="NCBI Taxonomy" id="2987751"/>
    <lineage>
        <taxon>Bacteria</taxon>
        <taxon>Bacillati</taxon>
        <taxon>Actinomycetota</taxon>
        <taxon>Actinomycetes</taxon>
        <taxon>Mycobacteriales</taxon>
        <taxon>Nocardiaceae</taxon>
        <taxon>Rhodococcus</taxon>
    </lineage>
</organism>
<dbReference type="EMBL" id="CP110615">
    <property type="protein sequence ID" value="UZJ25191.1"/>
    <property type="molecule type" value="Genomic_DNA"/>
</dbReference>
<accession>A0ABY6P1G2</accession>